<reference evidence="2 3" key="1">
    <citation type="submission" date="2019-04" db="EMBL/GenBank/DDBJ databases">
        <authorList>
            <person name="Li M."/>
            <person name="Gao C."/>
        </authorList>
    </citation>
    <scope>NUCLEOTIDE SEQUENCE [LARGE SCALE GENOMIC DNA]</scope>
    <source>
        <strain evidence="2 3">BGMRC 2031</strain>
    </source>
</reference>
<evidence type="ECO:0000313" key="2">
    <source>
        <dbReference type="EMBL" id="TKI04261.1"/>
    </source>
</evidence>
<keyword evidence="1" id="KW-0472">Membrane</keyword>
<evidence type="ECO:0000313" key="3">
    <source>
        <dbReference type="Proteomes" id="UP000305202"/>
    </source>
</evidence>
<comment type="caution">
    <text evidence="2">The sequence shown here is derived from an EMBL/GenBank/DDBJ whole genome shotgun (WGS) entry which is preliminary data.</text>
</comment>
<evidence type="ECO:0000256" key="1">
    <source>
        <dbReference type="SAM" id="Phobius"/>
    </source>
</evidence>
<gene>
    <name evidence="2" type="ORF">FCN80_18800</name>
</gene>
<accession>A0ABY2SGK9</accession>
<dbReference type="EMBL" id="SZPQ01000031">
    <property type="protein sequence ID" value="TKI04261.1"/>
    <property type="molecule type" value="Genomic_DNA"/>
</dbReference>
<protein>
    <submittedName>
        <fullName evidence="2">High mobility group protein Z</fullName>
    </submittedName>
</protein>
<feature type="transmembrane region" description="Helical" evidence="1">
    <location>
        <begin position="6"/>
        <end position="22"/>
    </location>
</feature>
<organism evidence="2 3">
    <name type="scientific">Martelella alba</name>
    <dbReference type="NCBI Taxonomy" id="2590451"/>
    <lineage>
        <taxon>Bacteria</taxon>
        <taxon>Pseudomonadati</taxon>
        <taxon>Pseudomonadota</taxon>
        <taxon>Alphaproteobacteria</taxon>
        <taxon>Hyphomicrobiales</taxon>
        <taxon>Aurantimonadaceae</taxon>
        <taxon>Martelella</taxon>
    </lineage>
</organism>
<name>A0ABY2SGK9_9HYPH</name>
<keyword evidence="1" id="KW-1133">Transmembrane helix</keyword>
<dbReference type="Proteomes" id="UP000305202">
    <property type="component" value="Unassembled WGS sequence"/>
</dbReference>
<proteinExistence type="predicted"/>
<keyword evidence="1" id="KW-0812">Transmembrane</keyword>
<sequence>MLLLLIVLPLTCYLMWLLSKLWRLSRRKDRLLSARGAVRRSAPPVRSRRRKYRKE</sequence>
<keyword evidence="3" id="KW-1185">Reference proteome</keyword>